<dbReference type="EMBL" id="JBIUZV010000023">
    <property type="protein sequence ID" value="MFJ3048547.1"/>
    <property type="molecule type" value="Genomic_DNA"/>
</dbReference>
<gene>
    <name evidence="1" type="ORF">ACIPEN_22155</name>
</gene>
<dbReference type="RefSeq" id="WP_402703648.1">
    <property type="nucleotide sequence ID" value="NZ_JBIUZV010000023.1"/>
</dbReference>
<keyword evidence="2" id="KW-1185">Reference proteome</keyword>
<evidence type="ECO:0000313" key="2">
    <source>
        <dbReference type="Proteomes" id="UP001617427"/>
    </source>
</evidence>
<name>A0ABW8F5H5_9BURK</name>
<comment type="caution">
    <text evidence="1">The sequence shown here is derived from an EMBL/GenBank/DDBJ whole genome shotgun (WGS) entry which is preliminary data.</text>
</comment>
<dbReference type="Proteomes" id="UP001617427">
    <property type="component" value="Unassembled WGS sequence"/>
</dbReference>
<organism evidence="1 2">
    <name type="scientific">Herbaspirillum chlorophenolicum</name>
    <dbReference type="NCBI Taxonomy" id="211589"/>
    <lineage>
        <taxon>Bacteria</taxon>
        <taxon>Pseudomonadati</taxon>
        <taxon>Pseudomonadota</taxon>
        <taxon>Betaproteobacteria</taxon>
        <taxon>Burkholderiales</taxon>
        <taxon>Oxalobacteraceae</taxon>
        <taxon>Herbaspirillum</taxon>
    </lineage>
</organism>
<reference evidence="1 2" key="1">
    <citation type="submission" date="2024-10" db="EMBL/GenBank/DDBJ databases">
        <title>The Natural Products Discovery Center: Release of the First 8490 Sequenced Strains for Exploring Actinobacteria Biosynthetic Diversity.</title>
        <authorList>
            <person name="Kalkreuter E."/>
            <person name="Kautsar S.A."/>
            <person name="Yang D."/>
            <person name="Bader C.D."/>
            <person name="Teijaro C.N."/>
            <person name="Fluegel L."/>
            <person name="Davis C.M."/>
            <person name="Simpson J.R."/>
            <person name="Lauterbach L."/>
            <person name="Steele A.D."/>
            <person name="Gui C."/>
            <person name="Meng S."/>
            <person name="Li G."/>
            <person name="Viehrig K."/>
            <person name="Ye F."/>
            <person name="Su P."/>
            <person name="Kiefer A.F."/>
            <person name="Nichols A."/>
            <person name="Cepeda A.J."/>
            <person name="Yan W."/>
            <person name="Fan B."/>
            <person name="Jiang Y."/>
            <person name="Adhikari A."/>
            <person name="Zheng C.-J."/>
            <person name="Schuster L."/>
            <person name="Cowan T.M."/>
            <person name="Smanski M.J."/>
            <person name="Chevrette M.G."/>
            <person name="De Carvalho L.P.S."/>
            <person name="Shen B."/>
        </authorList>
    </citation>
    <scope>NUCLEOTIDE SEQUENCE [LARGE SCALE GENOMIC DNA]</scope>
    <source>
        <strain evidence="1 2">NPDC087045</strain>
    </source>
</reference>
<protein>
    <submittedName>
        <fullName evidence="1">Uncharacterized protein</fullName>
    </submittedName>
</protein>
<proteinExistence type="predicted"/>
<sequence length="62" mass="6396">MSYILVLYIYAGMLAKGDSVTLQVIPGFKTEAECTAAGKASAPLVQGSAKDLRFVCLKGGAA</sequence>
<evidence type="ECO:0000313" key="1">
    <source>
        <dbReference type="EMBL" id="MFJ3048547.1"/>
    </source>
</evidence>
<accession>A0ABW8F5H5</accession>